<dbReference type="PIRSF" id="PIRSF026631">
    <property type="entry name" value="UCP026631"/>
    <property type="match status" value="1"/>
</dbReference>
<evidence type="ECO:0000256" key="1">
    <source>
        <dbReference type="SAM" id="Phobius"/>
    </source>
</evidence>
<dbReference type="EMBL" id="BNAO01000006">
    <property type="protein sequence ID" value="GHG72915.1"/>
    <property type="molecule type" value="Genomic_DNA"/>
</dbReference>
<feature type="domain" description="YdbS-like PH" evidence="2">
    <location>
        <begin position="85"/>
        <end position="163"/>
    </location>
</feature>
<comment type="caution">
    <text evidence="3">The sequence shown here is derived from an EMBL/GenBank/DDBJ whole genome shotgun (WGS) entry which is preliminary data.</text>
</comment>
<dbReference type="PANTHER" id="PTHR34473">
    <property type="entry name" value="UPF0699 TRANSMEMBRANE PROTEIN YDBS"/>
    <property type="match status" value="1"/>
</dbReference>
<name>A0ABQ3L187_9ALTE</name>
<dbReference type="InterPro" id="IPR014529">
    <property type="entry name" value="UCP026631"/>
</dbReference>
<evidence type="ECO:0000313" key="4">
    <source>
        <dbReference type="Proteomes" id="UP000659697"/>
    </source>
</evidence>
<keyword evidence="4" id="KW-1185">Reference proteome</keyword>
<dbReference type="RefSeq" id="WP_189433409.1">
    <property type="nucleotide sequence ID" value="NZ_BNAO01000006.1"/>
</dbReference>
<feature type="transmembrane region" description="Helical" evidence="1">
    <location>
        <begin position="388"/>
        <end position="408"/>
    </location>
</feature>
<feature type="transmembrane region" description="Helical" evidence="1">
    <location>
        <begin position="414"/>
        <end position="432"/>
    </location>
</feature>
<feature type="transmembrane region" description="Helical" evidence="1">
    <location>
        <begin position="202"/>
        <end position="223"/>
    </location>
</feature>
<proteinExistence type="predicted"/>
<reference evidence="4" key="1">
    <citation type="journal article" date="2019" name="Int. J. Syst. Evol. Microbiol.">
        <title>The Global Catalogue of Microorganisms (GCM) 10K type strain sequencing project: providing services to taxonomists for standard genome sequencing and annotation.</title>
        <authorList>
            <consortium name="The Broad Institute Genomics Platform"/>
            <consortium name="The Broad Institute Genome Sequencing Center for Infectious Disease"/>
            <person name="Wu L."/>
            <person name="Ma J."/>
        </authorList>
    </citation>
    <scope>NUCLEOTIDE SEQUENCE [LARGE SCALE GENOMIC DNA]</scope>
    <source>
        <strain evidence="4">CGMCC 1.7003</strain>
    </source>
</reference>
<accession>A0ABQ3L187</accession>
<feature type="transmembrane region" description="Helical" evidence="1">
    <location>
        <begin position="67"/>
        <end position="88"/>
    </location>
</feature>
<dbReference type="Proteomes" id="UP000659697">
    <property type="component" value="Unassembled WGS sequence"/>
</dbReference>
<keyword evidence="1" id="KW-0812">Transmembrane</keyword>
<gene>
    <name evidence="3" type="ORF">GCM10010919_25580</name>
</gene>
<dbReference type="InterPro" id="IPR005182">
    <property type="entry name" value="YdbS-like_PH"/>
</dbReference>
<keyword evidence="1" id="KW-1133">Transmembrane helix</keyword>
<keyword evidence="1" id="KW-0472">Membrane</keyword>
<protein>
    <recommendedName>
        <fullName evidence="2">YdbS-like PH domain-containing protein</fullName>
    </recommendedName>
</protein>
<dbReference type="Pfam" id="PF03703">
    <property type="entry name" value="bPH_2"/>
    <property type="match status" value="2"/>
</dbReference>
<organism evidence="3 4">
    <name type="scientific">Alishewanella longhuensis</name>
    <dbReference type="NCBI Taxonomy" id="1091037"/>
    <lineage>
        <taxon>Bacteria</taxon>
        <taxon>Pseudomonadati</taxon>
        <taxon>Pseudomonadota</taxon>
        <taxon>Gammaproteobacteria</taxon>
        <taxon>Alteromonadales</taxon>
        <taxon>Alteromonadaceae</taxon>
        <taxon>Alishewanella</taxon>
    </lineage>
</organism>
<feature type="transmembrane region" description="Helical" evidence="1">
    <location>
        <begin position="252"/>
        <end position="283"/>
    </location>
</feature>
<evidence type="ECO:0000313" key="3">
    <source>
        <dbReference type="EMBL" id="GHG72915.1"/>
    </source>
</evidence>
<sequence length="522" mass="58908">MIEPDYVEGDSAPESLLTLQQWQRLSAIALFFFCLRLFKTVFGNIGYLAPTLLVFYQGMQRYPGYSALALAAISLLLIGVGILHYWVFRFRVIDDTVEIHSGILRKKQLNLPFSRIQNVRLLQPIYYRLSDHLCIVLDTAGSSQQEAQLAALPRELAEQLQQAIYLAKAGQPAVVAAAEQQSTQAAVPAGEQLLCTRSVKDLVFYGISNNRVMLVLGLAAPFYKPITELVGQQLDALGLDVARWFNPDLQSWLWLGLAALALTMLLMLLITLLSIAASVLSYYQFQLWHVGDRYVRRSGLLTRHEISMKASRLQWLQLQQDWVDKLIGRCNVHYEQVHTPYSEYQEQAEHGKIMVPAVLPAAAARLLAEVYPDNQLANSVFGTVNWRYLVPVFAGFCLPLFLVSQYVFLPTQPVMAMASLLAIAMLVGLFLLRWRRFGYAMDANYLYIRQGVIGTDYYCVPLHKLQQLSIKQHWFMQKAGLKHLTLVFASGSLTIPYMPAAAAEAIANYALYRAENSNKGWM</sequence>
<dbReference type="PANTHER" id="PTHR34473:SF2">
    <property type="entry name" value="UPF0699 TRANSMEMBRANE PROTEIN YDBT"/>
    <property type="match status" value="1"/>
</dbReference>
<feature type="domain" description="YdbS-like PH" evidence="2">
    <location>
        <begin position="434"/>
        <end position="509"/>
    </location>
</feature>
<evidence type="ECO:0000259" key="2">
    <source>
        <dbReference type="Pfam" id="PF03703"/>
    </source>
</evidence>
<feature type="transmembrane region" description="Helical" evidence="1">
    <location>
        <begin position="25"/>
        <end position="47"/>
    </location>
</feature>